<evidence type="ECO:0000256" key="4">
    <source>
        <dbReference type="ARBA" id="ARBA00022692"/>
    </source>
</evidence>
<evidence type="ECO:0000256" key="9">
    <source>
        <dbReference type="SAM" id="Phobius"/>
    </source>
</evidence>
<comment type="subcellular location">
    <subcellularLocation>
        <location evidence="1">Cell membrane</location>
        <topology evidence="1">Single-pass membrane protein</topology>
    </subcellularLocation>
    <subcellularLocation>
        <location evidence="7">Cell membrane</location>
        <topology evidence="7">Single-pass type II membrane protein</topology>
    </subcellularLocation>
</comment>
<evidence type="ECO:0000256" key="7">
    <source>
        <dbReference type="RuleBase" id="RU003879"/>
    </source>
</evidence>
<evidence type="ECO:0000256" key="1">
    <source>
        <dbReference type="ARBA" id="ARBA00004162"/>
    </source>
</evidence>
<organism evidence="10 11">
    <name type="scientific">Ruegeria meonggei</name>
    <dbReference type="NCBI Taxonomy" id="1446476"/>
    <lineage>
        <taxon>Bacteria</taxon>
        <taxon>Pseudomonadati</taxon>
        <taxon>Pseudomonadota</taxon>
        <taxon>Alphaproteobacteria</taxon>
        <taxon>Rhodobacterales</taxon>
        <taxon>Roseobacteraceae</taxon>
        <taxon>Ruegeria</taxon>
    </lineage>
</organism>
<proteinExistence type="inferred from homology"/>
<gene>
    <name evidence="10" type="ORF">RUM8411_02089</name>
</gene>
<protein>
    <submittedName>
        <fullName evidence="10">Biopolymer transport protein ExbD/TolR</fullName>
    </submittedName>
</protein>
<feature type="compositionally biased region" description="Basic and acidic residues" evidence="8">
    <location>
        <begin position="80"/>
        <end position="92"/>
    </location>
</feature>
<keyword evidence="7" id="KW-0813">Transport</keyword>
<evidence type="ECO:0000313" key="11">
    <source>
        <dbReference type="Proteomes" id="UP000193778"/>
    </source>
</evidence>
<dbReference type="GO" id="GO:0015031">
    <property type="term" value="P:protein transport"/>
    <property type="evidence" value="ECO:0007669"/>
    <property type="project" value="UniProtKB-KW"/>
</dbReference>
<dbReference type="Pfam" id="PF02472">
    <property type="entry name" value="ExbD"/>
    <property type="match status" value="1"/>
</dbReference>
<keyword evidence="11" id="KW-1185">Reference proteome</keyword>
<keyword evidence="4 7" id="KW-0812">Transmembrane</keyword>
<evidence type="ECO:0000256" key="8">
    <source>
        <dbReference type="SAM" id="MobiDB-lite"/>
    </source>
</evidence>
<dbReference type="GO" id="GO:0005886">
    <property type="term" value="C:plasma membrane"/>
    <property type="evidence" value="ECO:0007669"/>
    <property type="project" value="UniProtKB-SubCell"/>
</dbReference>
<evidence type="ECO:0000256" key="3">
    <source>
        <dbReference type="ARBA" id="ARBA00022475"/>
    </source>
</evidence>
<keyword evidence="6 9" id="KW-0472">Membrane</keyword>
<keyword evidence="3" id="KW-1003">Cell membrane</keyword>
<dbReference type="RefSeq" id="WP_085822595.1">
    <property type="nucleotide sequence ID" value="NZ_FWFP01000005.1"/>
</dbReference>
<dbReference type="OrthoDB" id="8479787at2"/>
<keyword evidence="5 9" id="KW-1133">Transmembrane helix</keyword>
<evidence type="ECO:0000256" key="2">
    <source>
        <dbReference type="ARBA" id="ARBA00005811"/>
    </source>
</evidence>
<dbReference type="GO" id="GO:0022857">
    <property type="term" value="F:transmembrane transporter activity"/>
    <property type="evidence" value="ECO:0007669"/>
    <property type="project" value="InterPro"/>
</dbReference>
<accession>A0A1X6Z9E1</accession>
<dbReference type="InterPro" id="IPR003400">
    <property type="entry name" value="ExbD"/>
</dbReference>
<dbReference type="EMBL" id="FWFP01000005">
    <property type="protein sequence ID" value="SLN45048.1"/>
    <property type="molecule type" value="Genomic_DNA"/>
</dbReference>
<sequence>MIRSIRPRRKRDSTIALINVVFLMLIFFLIAGTVATPLDPDLNLVDTSELEGREPPDALVLHQDGALSFRGTPTDPETYMAERDPGPVRIVPDRDAPGTRLIEVTGALRRLGAVSVFVVTEKALE</sequence>
<name>A0A1X6Z9E1_9RHOB</name>
<dbReference type="Proteomes" id="UP000193778">
    <property type="component" value="Unassembled WGS sequence"/>
</dbReference>
<evidence type="ECO:0000256" key="6">
    <source>
        <dbReference type="ARBA" id="ARBA00023136"/>
    </source>
</evidence>
<feature type="transmembrane region" description="Helical" evidence="9">
    <location>
        <begin position="12"/>
        <end position="35"/>
    </location>
</feature>
<evidence type="ECO:0000256" key="5">
    <source>
        <dbReference type="ARBA" id="ARBA00022989"/>
    </source>
</evidence>
<evidence type="ECO:0000313" key="10">
    <source>
        <dbReference type="EMBL" id="SLN45048.1"/>
    </source>
</evidence>
<keyword evidence="7" id="KW-0653">Protein transport</keyword>
<dbReference type="AlphaFoldDB" id="A0A1X6Z9E1"/>
<comment type="similarity">
    <text evidence="2 7">Belongs to the ExbD/TolR family.</text>
</comment>
<reference evidence="11" key="1">
    <citation type="submission" date="2017-03" db="EMBL/GenBank/DDBJ databases">
        <authorList>
            <person name="Rodrigo-Torres L."/>
            <person name="Arahal R.D."/>
            <person name="Lucena T."/>
        </authorList>
    </citation>
    <scope>NUCLEOTIDE SEQUENCE [LARGE SCALE GENOMIC DNA]</scope>
    <source>
        <strain evidence="11">CECT 8411</strain>
    </source>
</reference>
<feature type="region of interest" description="Disordered" evidence="8">
    <location>
        <begin position="64"/>
        <end position="92"/>
    </location>
</feature>